<feature type="domain" description="Reverse transcriptase" evidence="1">
    <location>
        <begin position="200"/>
        <end position="624"/>
    </location>
</feature>
<dbReference type="PANTHER" id="PTHR33642:SF4">
    <property type="entry name" value="COX1_OXI3 INTRON 1 PROTEIN-RELATED"/>
    <property type="match status" value="1"/>
</dbReference>
<evidence type="ECO:0000313" key="2">
    <source>
        <dbReference type="EMBL" id="QFP99053.1"/>
    </source>
</evidence>
<dbReference type="AlphaFoldDB" id="A0A5P8DJT5"/>
<dbReference type="PROSITE" id="PS50878">
    <property type="entry name" value="RT_POL"/>
    <property type="match status" value="1"/>
</dbReference>
<accession>A0A5P8DJT5</accession>
<geneLocation type="mitochondrion" evidence="2"/>
<proteinExistence type="predicted"/>
<dbReference type="EMBL" id="MN082144">
    <property type="protein sequence ID" value="QFP99053.1"/>
    <property type="molecule type" value="Genomic_DNA"/>
</dbReference>
<dbReference type="InterPro" id="IPR043502">
    <property type="entry name" value="DNA/RNA_pol_sf"/>
</dbReference>
<dbReference type="InterPro" id="IPR024937">
    <property type="entry name" value="Domain_X"/>
</dbReference>
<protein>
    <recommendedName>
        <fullName evidence="1">Reverse transcriptase domain-containing protein</fullName>
    </recommendedName>
</protein>
<gene>
    <name evidence="2" type="primary">orf1091</name>
</gene>
<reference evidence="2" key="1">
    <citation type="submission" date="2019-06" db="EMBL/GenBank/DDBJ databases">
        <authorList>
            <person name="Wideman J.G."/>
            <person name="Richards T.A."/>
        </authorList>
    </citation>
    <scope>NUCLEOTIDE SEQUENCE</scope>
</reference>
<dbReference type="GO" id="GO:0090615">
    <property type="term" value="P:mitochondrial mRNA processing"/>
    <property type="evidence" value="ECO:0007669"/>
    <property type="project" value="TreeGrafter"/>
</dbReference>
<dbReference type="GO" id="GO:0003964">
    <property type="term" value="F:RNA-directed DNA polymerase activity"/>
    <property type="evidence" value="ECO:0007669"/>
    <property type="project" value="TreeGrafter"/>
</dbReference>
<evidence type="ECO:0000259" key="1">
    <source>
        <dbReference type="PROSITE" id="PS50878"/>
    </source>
</evidence>
<dbReference type="GO" id="GO:0006315">
    <property type="term" value="P:homing of group II introns"/>
    <property type="evidence" value="ECO:0007669"/>
    <property type="project" value="TreeGrafter"/>
</dbReference>
<dbReference type="SUPFAM" id="SSF56672">
    <property type="entry name" value="DNA/RNA polymerases"/>
    <property type="match status" value="1"/>
</dbReference>
<dbReference type="Pfam" id="PF01348">
    <property type="entry name" value="Intron_maturas2"/>
    <property type="match status" value="1"/>
</dbReference>
<dbReference type="CDD" id="cd01651">
    <property type="entry name" value="RT_G2_intron"/>
    <property type="match status" value="1"/>
</dbReference>
<dbReference type="GO" id="GO:0005739">
    <property type="term" value="C:mitochondrion"/>
    <property type="evidence" value="ECO:0007669"/>
    <property type="project" value="TreeGrafter"/>
</dbReference>
<dbReference type="Pfam" id="PF00078">
    <property type="entry name" value="RVT_1"/>
    <property type="match status" value="1"/>
</dbReference>
<keyword evidence="2" id="KW-0496">Mitochondrion</keyword>
<organism evidence="2">
    <name type="scientific">Rhizaria sp</name>
    <dbReference type="NCBI Taxonomy" id="2204297"/>
    <lineage>
        <taxon>Eukaryota</taxon>
        <taxon>Sar</taxon>
        <taxon>Rhizaria</taxon>
    </lineage>
</organism>
<sequence>MKNIMIAKQTEINCRFFERSELRRSWIKGYSLITNFSGMSYPTGSNLGNSSNLRRIPMAVGRRWVAQVFMGSIIKVQRNQICMARGMRYLSDNSTRDDSSENDNVPGIVVKTVDNSFMDTESATCNMESSDKLDFEATVDVVVNIWKKNEKFGKELFDMIISPRNLAQAWFEIKSRPGMMTQGIDDETLDGFSTSSVEGIHRDLKNRVYKYKPLRRVDISKPGKFGTRSLSISSPKDKVVQHAFKRVLEICLEGHMIKAEVTEEEFKKVPYGYGLKWTRAIGKSKSKKYFVKKDVLPPYFCGTSHGFRPGKSCHTALESIKKSWKDVSYFINIDISKAFDKVNHHRLFKITGEIFEDQRITEELRKMTKVGIINFNDYNVKTEVSNIGIAQGSSLSPLLFNMYMTKLDRFIESLVSKHTKKGGKKIHNPYFKKKVITFGPNAGKVLGAGNELIGDSVKNARQCIVKVQSDTKEVLMTYQSLSAVEKLIGISRKKVTKVLNESGKFIIDDNTYLQRKCDLPGSEELGTKLISTKALINAEKHRLRALNRAGEKRYNYPKDEKPRAIYYVRYADDFLLGINGPRSLAVEVKKEISTFISSDLHFECSKAGLHHALSDWVDYLGFSLQFRDNASAAKPGKEMEAIKRFQARAKKNLSRVKEQYFNSSVRLGKIAFFDQIHEHAKDFQTYMDKEGLAKAGAYEAKVALQKYFQCKAEELSRLLEVGENKIKSVEGINRNKFFAGVKEQRNEEALVSIGRELKIFGKIRVEQEGKKHLEKLLGPEMSKDFQSCLDLGGKLDRSKSKLVEIIQNSKDTLQGKASILTKPQTFGVYIRFPKNKVMERLKIKGLVDSKYRPISYKKIINADDITIIAHFDGLARGIINYYSPCHNFWDLRSLVDYHVRYSLLATLGHKHKGSITKAIKAYGKDPKVIMRKMENSRGDVKIETKTLVQFVTSAEIAVKTRGFRLPETGKNDLSALEAKLSSTPSVNMLSLPSQLLGKCAVKNCNSKAVEWHHVRKLNRRYKGGIVSGTDSSGIRLSGKQLQESALKRKQIPLCKEHHVALHKGDIDNSMLQSIYVHKNTHVYGKDTKEIK</sequence>
<name>A0A5P8DJT5_9EUKA</name>
<dbReference type="InterPro" id="IPR000477">
    <property type="entry name" value="RT_dom"/>
</dbReference>
<dbReference type="PANTHER" id="PTHR33642">
    <property type="entry name" value="COX1/OXI3 INTRON 1 PROTEIN-RELATED"/>
    <property type="match status" value="1"/>
</dbReference>